<keyword evidence="5" id="KW-1185">Reference proteome</keyword>
<evidence type="ECO:0000256" key="2">
    <source>
        <dbReference type="SAM" id="Phobius"/>
    </source>
</evidence>
<feature type="transmembrane region" description="Helical" evidence="2">
    <location>
        <begin position="20"/>
        <end position="40"/>
    </location>
</feature>
<dbReference type="PROSITE" id="PS51123">
    <property type="entry name" value="OMPA_2"/>
    <property type="match status" value="1"/>
</dbReference>
<dbReference type="PANTHER" id="PTHR30329">
    <property type="entry name" value="STATOR ELEMENT OF FLAGELLAR MOTOR COMPLEX"/>
    <property type="match status" value="1"/>
</dbReference>
<evidence type="ECO:0000313" key="5">
    <source>
        <dbReference type="Proteomes" id="UP000664417"/>
    </source>
</evidence>
<dbReference type="AlphaFoldDB" id="A0A8J7QA78"/>
<sequence>MKHKRALVVQEETENHFWTAYSDLLAGMLFVFILLVVVMLNQYASFIEEKENRIDTQAGKLRSFHAVQLELTQELSKRLDQEKVRIDRDTGILRIDAEVLFAENEADLSPVGKETLARIFNAYSEVVLSERFTPFIEQVEIEGHTNSNGTYLYNLELSQRRAYSVMTFLLEQSGDNQERLQDMVVASGRSFSKLILNEAGEEDPVRSRRIEIRCRLREARLFAQIYRDLQE</sequence>
<dbReference type="RefSeq" id="WP_207856257.1">
    <property type="nucleotide sequence ID" value="NZ_JAFREP010000001.1"/>
</dbReference>
<protein>
    <submittedName>
        <fullName evidence="4">OmpA family protein</fullName>
    </submittedName>
</protein>
<dbReference type="InterPro" id="IPR006665">
    <property type="entry name" value="OmpA-like"/>
</dbReference>
<dbReference type="Gene3D" id="3.30.1330.60">
    <property type="entry name" value="OmpA-like domain"/>
    <property type="match status" value="1"/>
</dbReference>
<evidence type="ECO:0000259" key="3">
    <source>
        <dbReference type="PROSITE" id="PS51123"/>
    </source>
</evidence>
<accession>A0A8J7QA78</accession>
<dbReference type="SUPFAM" id="SSF103088">
    <property type="entry name" value="OmpA-like"/>
    <property type="match status" value="1"/>
</dbReference>
<evidence type="ECO:0000313" key="4">
    <source>
        <dbReference type="EMBL" id="MBO1317021.1"/>
    </source>
</evidence>
<dbReference type="PANTHER" id="PTHR30329:SF21">
    <property type="entry name" value="LIPOPROTEIN YIAD-RELATED"/>
    <property type="match status" value="1"/>
</dbReference>
<dbReference type="CDD" id="cd07185">
    <property type="entry name" value="OmpA_C-like"/>
    <property type="match status" value="1"/>
</dbReference>
<proteinExistence type="predicted"/>
<dbReference type="Proteomes" id="UP000664417">
    <property type="component" value="Unassembled WGS sequence"/>
</dbReference>
<dbReference type="InterPro" id="IPR050330">
    <property type="entry name" value="Bact_OuterMem_StrucFunc"/>
</dbReference>
<feature type="domain" description="OmpA-like" evidence="3">
    <location>
        <begin position="88"/>
        <end position="218"/>
    </location>
</feature>
<dbReference type="Pfam" id="PF00691">
    <property type="entry name" value="OmpA"/>
    <property type="match status" value="1"/>
</dbReference>
<dbReference type="InterPro" id="IPR036737">
    <property type="entry name" value="OmpA-like_sf"/>
</dbReference>
<keyword evidence="1 2" id="KW-0472">Membrane</keyword>
<evidence type="ECO:0000256" key="1">
    <source>
        <dbReference type="PROSITE-ProRule" id="PRU00473"/>
    </source>
</evidence>
<dbReference type="GO" id="GO:0016020">
    <property type="term" value="C:membrane"/>
    <property type="evidence" value="ECO:0007669"/>
    <property type="project" value="UniProtKB-UniRule"/>
</dbReference>
<keyword evidence="2" id="KW-1133">Transmembrane helix</keyword>
<keyword evidence="2" id="KW-0812">Transmembrane</keyword>
<reference evidence="4" key="1">
    <citation type="submission" date="2021-03" db="EMBL/GenBank/DDBJ databases">
        <authorList>
            <person name="Wang G."/>
        </authorList>
    </citation>
    <scope>NUCLEOTIDE SEQUENCE</scope>
    <source>
        <strain evidence="4">KCTC 12899</strain>
    </source>
</reference>
<dbReference type="EMBL" id="JAFREP010000001">
    <property type="protein sequence ID" value="MBO1317021.1"/>
    <property type="molecule type" value="Genomic_DNA"/>
</dbReference>
<comment type="caution">
    <text evidence="4">The sequence shown here is derived from an EMBL/GenBank/DDBJ whole genome shotgun (WGS) entry which is preliminary data.</text>
</comment>
<name>A0A8J7QA78_9BACT</name>
<organism evidence="4 5">
    <name type="scientific">Acanthopleuribacter pedis</name>
    <dbReference type="NCBI Taxonomy" id="442870"/>
    <lineage>
        <taxon>Bacteria</taxon>
        <taxon>Pseudomonadati</taxon>
        <taxon>Acidobacteriota</taxon>
        <taxon>Holophagae</taxon>
        <taxon>Acanthopleuribacterales</taxon>
        <taxon>Acanthopleuribacteraceae</taxon>
        <taxon>Acanthopleuribacter</taxon>
    </lineage>
</organism>
<gene>
    <name evidence="4" type="ORF">J3U88_01020</name>
</gene>